<evidence type="ECO:0000259" key="2">
    <source>
        <dbReference type="Pfam" id="PF01636"/>
    </source>
</evidence>
<dbReference type="EMBL" id="ML738649">
    <property type="protein sequence ID" value="KAE8160958.1"/>
    <property type="molecule type" value="Genomic_DNA"/>
</dbReference>
<proteinExistence type="predicted"/>
<dbReference type="Proteomes" id="UP000326950">
    <property type="component" value="Unassembled WGS sequence"/>
</dbReference>
<organism evidence="3 4">
    <name type="scientific">Aspergillus tamarii</name>
    <dbReference type="NCBI Taxonomy" id="41984"/>
    <lineage>
        <taxon>Eukaryota</taxon>
        <taxon>Fungi</taxon>
        <taxon>Dikarya</taxon>
        <taxon>Ascomycota</taxon>
        <taxon>Pezizomycotina</taxon>
        <taxon>Eurotiomycetes</taxon>
        <taxon>Eurotiomycetidae</taxon>
        <taxon>Eurotiales</taxon>
        <taxon>Aspergillaceae</taxon>
        <taxon>Aspergillus</taxon>
        <taxon>Aspergillus subgen. Circumdati</taxon>
    </lineage>
</organism>
<feature type="region of interest" description="Disordered" evidence="1">
    <location>
        <begin position="201"/>
        <end position="226"/>
    </location>
</feature>
<dbReference type="SUPFAM" id="SSF56112">
    <property type="entry name" value="Protein kinase-like (PK-like)"/>
    <property type="match status" value="1"/>
</dbReference>
<dbReference type="OrthoDB" id="4177236at2759"/>
<dbReference type="InterPro" id="IPR011009">
    <property type="entry name" value="Kinase-like_dom_sf"/>
</dbReference>
<dbReference type="InterPro" id="IPR051678">
    <property type="entry name" value="AGP_Transferase"/>
</dbReference>
<feature type="compositionally biased region" description="Basic and acidic residues" evidence="1">
    <location>
        <begin position="201"/>
        <end position="211"/>
    </location>
</feature>
<evidence type="ECO:0000313" key="3">
    <source>
        <dbReference type="EMBL" id="KAE8160958.1"/>
    </source>
</evidence>
<reference evidence="3 4" key="1">
    <citation type="submission" date="2019-04" db="EMBL/GenBank/DDBJ databases">
        <title>Friends and foes A comparative genomics study of 23 Aspergillus species from section Flavi.</title>
        <authorList>
            <consortium name="DOE Joint Genome Institute"/>
            <person name="Kjaerbolling I."/>
            <person name="Vesth T."/>
            <person name="Frisvad J.C."/>
            <person name="Nybo J.L."/>
            <person name="Theobald S."/>
            <person name="Kildgaard S."/>
            <person name="Isbrandt T."/>
            <person name="Kuo A."/>
            <person name="Sato A."/>
            <person name="Lyhne E.K."/>
            <person name="Kogle M.E."/>
            <person name="Wiebenga A."/>
            <person name="Kun R.S."/>
            <person name="Lubbers R.J."/>
            <person name="Makela M.R."/>
            <person name="Barry K."/>
            <person name="Chovatia M."/>
            <person name="Clum A."/>
            <person name="Daum C."/>
            <person name="Haridas S."/>
            <person name="He G."/>
            <person name="LaButti K."/>
            <person name="Lipzen A."/>
            <person name="Mondo S."/>
            <person name="Riley R."/>
            <person name="Salamov A."/>
            <person name="Simmons B.A."/>
            <person name="Magnuson J.K."/>
            <person name="Henrissat B."/>
            <person name="Mortensen U.H."/>
            <person name="Larsen T.O."/>
            <person name="Devries R.P."/>
            <person name="Grigoriev I.V."/>
            <person name="Machida M."/>
            <person name="Baker S.E."/>
            <person name="Andersen M.R."/>
        </authorList>
    </citation>
    <scope>NUCLEOTIDE SEQUENCE [LARGE SCALE GENOMIC DNA]</scope>
    <source>
        <strain evidence="3 4">CBS 117626</strain>
    </source>
</reference>
<dbReference type="CDD" id="cd05120">
    <property type="entry name" value="APH_ChoK_like"/>
    <property type="match status" value="1"/>
</dbReference>
<dbReference type="Pfam" id="PF01636">
    <property type="entry name" value="APH"/>
    <property type="match status" value="1"/>
</dbReference>
<dbReference type="AlphaFoldDB" id="A0A5N6UQP9"/>
<dbReference type="PANTHER" id="PTHR21310:SF58">
    <property type="entry name" value="AMINOGLYCOSIDE PHOSPHOTRANSFERASE DOMAIN-CONTAINING PROTEIN"/>
    <property type="match status" value="1"/>
</dbReference>
<dbReference type="PANTHER" id="PTHR21310">
    <property type="entry name" value="AMINOGLYCOSIDE PHOSPHOTRANSFERASE-RELATED-RELATED"/>
    <property type="match status" value="1"/>
</dbReference>
<gene>
    <name evidence="3" type="ORF">BDV40DRAFT_301808</name>
</gene>
<sequence length="304" mass="35394">MASIYNISQPRVIYDRGDHIVFHDEGRKAIYKCGKTGLKIYEPLTLIFINDSTNIPVPKVRSIQYKDGREINVRYDKAGKSVNIHYENDKVFEVKHDEDGGSTKIHYENDNVVRIIMDFVEGDALSEVWEGLNDGQKEVLAEDLKKYVSELRELKGKKIEALNGGPTRLITGYQNVEEEWPFESEERFNQFRKIQGIDTRMHASQDDDLSRTDNSSQEEDARPERDEIVFTHGDLVPKNILVNDKGSVTAIVDWEFAGYYPKYWEHSRASRDTTMGWKDFLLRVFPNKDDWGFIETQSLTFRRR</sequence>
<keyword evidence="4" id="KW-1185">Reference proteome</keyword>
<dbReference type="InterPro" id="IPR002575">
    <property type="entry name" value="Aminoglycoside_PTrfase"/>
</dbReference>
<protein>
    <recommendedName>
        <fullName evidence="2">Aminoglycoside phosphotransferase domain-containing protein</fullName>
    </recommendedName>
</protein>
<evidence type="ECO:0000256" key="1">
    <source>
        <dbReference type="SAM" id="MobiDB-lite"/>
    </source>
</evidence>
<evidence type="ECO:0000313" key="4">
    <source>
        <dbReference type="Proteomes" id="UP000326950"/>
    </source>
</evidence>
<accession>A0A5N6UQP9</accession>
<name>A0A5N6UQP9_ASPTM</name>
<dbReference type="Gene3D" id="3.90.1200.10">
    <property type="match status" value="1"/>
</dbReference>
<feature type="domain" description="Aminoglycoside phosphotransferase" evidence="2">
    <location>
        <begin position="115"/>
        <end position="270"/>
    </location>
</feature>